<evidence type="ECO:0000313" key="4">
    <source>
        <dbReference type="EMBL" id="MDR7346583.1"/>
    </source>
</evidence>
<keyword evidence="3" id="KW-0560">Oxidoreductase</keyword>
<dbReference type="Pfam" id="PF13738">
    <property type="entry name" value="Pyr_redox_3"/>
    <property type="match status" value="1"/>
</dbReference>
<evidence type="ECO:0000256" key="3">
    <source>
        <dbReference type="ARBA" id="ARBA00023002"/>
    </source>
</evidence>
<comment type="caution">
    <text evidence="4">The sequence shown here is derived from an EMBL/GenBank/DDBJ whole genome shotgun (WGS) entry which is preliminary data.</text>
</comment>
<keyword evidence="1" id="KW-0285">Flavoprotein</keyword>
<keyword evidence="2" id="KW-0274">FAD</keyword>
<name>A0ABU2AZ12_9MICC</name>
<dbReference type="SUPFAM" id="SSF51905">
    <property type="entry name" value="FAD/NAD(P)-binding domain"/>
    <property type="match status" value="1"/>
</dbReference>
<evidence type="ECO:0000256" key="1">
    <source>
        <dbReference type="ARBA" id="ARBA00022630"/>
    </source>
</evidence>
<proteinExistence type="predicted"/>
<dbReference type="InterPro" id="IPR036188">
    <property type="entry name" value="FAD/NAD-bd_sf"/>
</dbReference>
<keyword evidence="5" id="KW-1185">Reference proteome</keyword>
<accession>A0ABU2AZ12</accession>
<dbReference type="Gene3D" id="3.50.50.60">
    <property type="entry name" value="FAD/NAD(P)-binding domain"/>
    <property type="match status" value="1"/>
</dbReference>
<dbReference type="RefSeq" id="WP_344986473.1">
    <property type="nucleotide sequence ID" value="NZ_BAABHE010000002.1"/>
</dbReference>
<dbReference type="EMBL" id="JAVDYJ010000001">
    <property type="protein sequence ID" value="MDR7346583.1"/>
    <property type="molecule type" value="Genomic_DNA"/>
</dbReference>
<dbReference type="PANTHER" id="PTHR23023">
    <property type="entry name" value="DIMETHYLANILINE MONOOXYGENASE"/>
    <property type="match status" value="1"/>
</dbReference>
<sequence>MTHDLSVRLRSHVRRLAEGSDGGYVVELEREQQRERITCDSVIIETGTFGQEPKVPGFADELADDIFQMHSMHYRHPADLPHGPVLVVGASYSGLDLAFELGADRKTTLVGPARGNIPFEWGSRVMRRAFPLIEFIFQHVLTRRTPMGRKVFNSLRHHGSPQLRVKAHHLEERGIEWLQEHITGVSEDDLPQLVNGRTFDVASIVWATGFKHDYSWIALPLPVEDGWPVEYRGVVEELPGLFFLGLAFQYAFSSGEMSGVGRDAAYLADRIVQHNRAHLLAA</sequence>
<dbReference type="InterPro" id="IPR050346">
    <property type="entry name" value="FMO-like"/>
</dbReference>
<evidence type="ECO:0000256" key="2">
    <source>
        <dbReference type="ARBA" id="ARBA00022827"/>
    </source>
</evidence>
<protein>
    <submittedName>
        <fullName evidence="4">Flavoprotein involved in K+ transport</fullName>
    </submittedName>
</protein>
<reference evidence="4 5" key="1">
    <citation type="submission" date="2023-07" db="EMBL/GenBank/DDBJ databases">
        <title>Sequencing the genomes of 1000 actinobacteria strains.</title>
        <authorList>
            <person name="Klenk H.-P."/>
        </authorList>
    </citation>
    <scope>NUCLEOTIDE SEQUENCE [LARGE SCALE GENOMIC DNA]</scope>
    <source>
        <strain evidence="4 5">DSM 22966</strain>
    </source>
</reference>
<dbReference type="Proteomes" id="UP001183794">
    <property type="component" value="Unassembled WGS sequence"/>
</dbReference>
<evidence type="ECO:0000313" key="5">
    <source>
        <dbReference type="Proteomes" id="UP001183794"/>
    </source>
</evidence>
<organism evidence="4 5">
    <name type="scientific">Enteractinococcus fodinae</name>
    <dbReference type="NCBI Taxonomy" id="684663"/>
    <lineage>
        <taxon>Bacteria</taxon>
        <taxon>Bacillati</taxon>
        <taxon>Actinomycetota</taxon>
        <taxon>Actinomycetes</taxon>
        <taxon>Micrococcales</taxon>
        <taxon>Micrococcaceae</taxon>
    </lineage>
</organism>
<gene>
    <name evidence="4" type="ORF">J2S62_000840</name>
</gene>